<keyword evidence="3" id="KW-1185">Reference proteome</keyword>
<feature type="compositionally biased region" description="Low complexity" evidence="1">
    <location>
        <begin position="18"/>
        <end position="32"/>
    </location>
</feature>
<feature type="region of interest" description="Disordered" evidence="1">
    <location>
        <begin position="1"/>
        <end position="37"/>
    </location>
</feature>
<proteinExistence type="predicted"/>
<dbReference type="AlphaFoldDB" id="A0AAV7EZ31"/>
<accession>A0AAV7EZ31</accession>
<dbReference type="EMBL" id="JAINDJ010000003">
    <property type="protein sequence ID" value="KAG9452907.1"/>
    <property type="molecule type" value="Genomic_DNA"/>
</dbReference>
<feature type="compositionally biased region" description="Gly residues" evidence="1">
    <location>
        <begin position="370"/>
        <end position="393"/>
    </location>
</feature>
<dbReference type="PANTHER" id="PTHR14303">
    <property type="entry name" value="DNA POLYMERASE DELTA SUBUNIT 4"/>
    <property type="match status" value="1"/>
</dbReference>
<dbReference type="PANTHER" id="PTHR14303:SF0">
    <property type="entry name" value="DNA POLYMERASE DELTA SUBUNIT 4"/>
    <property type="match status" value="1"/>
</dbReference>
<feature type="region of interest" description="Disordered" evidence="1">
    <location>
        <begin position="370"/>
        <end position="405"/>
    </location>
</feature>
<dbReference type="Gene3D" id="3.60.10.10">
    <property type="entry name" value="Endonuclease/exonuclease/phosphatase"/>
    <property type="match status" value="2"/>
</dbReference>
<dbReference type="GO" id="GO:0043625">
    <property type="term" value="C:delta DNA polymerase complex"/>
    <property type="evidence" value="ECO:0007669"/>
    <property type="project" value="TreeGrafter"/>
</dbReference>
<sequence length="405" mass="43617">MASGTIKGFYRQRKTTKTKPSSSKVSSKTNKSGRVGVGLGAETAQPASLISHGALDLKEDYDDAEECLRQFDMNMAYGPCLGLTRLARWERAEKLGLDPPKDVEKLLRSTTETERHLIFRRSTLKGLFLLPRLPVVSAARGIRAVQMSGTTKVSRPNFLTLEDAGKETSNLSDGFRFRVVSYNILAQVYVKSASFPHSPIILPQVESPLKGDFGGADLPVILFSAELMLKEEIEYNDLVKSVNGMTVHCGDEAYVTLDINERTIKYLVSGSSSSTELENSSGSLHLCSLYASIGGEPPFTTCTPRFRRTLDYVFFSPSTHLKPVSFLELPGPDSPDIIGGLPNHHYPSDHLPIGADFEVSTPSTIQGAHLYGGGARRGGSGGGAGKGGSGGGAERGKGRGRCNCL</sequence>
<dbReference type="SUPFAM" id="SSF56219">
    <property type="entry name" value="DNase I-like"/>
    <property type="match status" value="1"/>
</dbReference>
<comment type="caution">
    <text evidence="2">The sequence shown here is derived from an EMBL/GenBank/DDBJ whole genome shotgun (WGS) entry which is preliminary data.</text>
</comment>
<dbReference type="InterPro" id="IPR036691">
    <property type="entry name" value="Endo/exonu/phosph_ase_sf"/>
</dbReference>
<evidence type="ECO:0000313" key="2">
    <source>
        <dbReference type="EMBL" id="KAG9452907.1"/>
    </source>
</evidence>
<organism evidence="2 3">
    <name type="scientific">Aristolochia fimbriata</name>
    <name type="common">White veined hardy Dutchman's pipe vine</name>
    <dbReference type="NCBI Taxonomy" id="158543"/>
    <lineage>
        <taxon>Eukaryota</taxon>
        <taxon>Viridiplantae</taxon>
        <taxon>Streptophyta</taxon>
        <taxon>Embryophyta</taxon>
        <taxon>Tracheophyta</taxon>
        <taxon>Spermatophyta</taxon>
        <taxon>Magnoliopsida</taxon>
        <taxon>Magnoliidae</taxon>
        <taxon>Piperales</taxon>
        <taxon>Aristolochiaceae</taxon>
        <taxon>Aristolochia</taxon>
    </lineage>
</organism>
<dbReference type="InterPro" id="IPR007218">
    <property type="entry name" value="DNA_pol_delta_4"/>
</dbReference>
<evidence type="ECO:0000313" key="3">
    <source>
        <dbReference type="Proteomes" id="UP000825729"/>
    </source>
</evidence>
<dbReference type="Proteomes" id="UP000825729">
    <property type="component" value="Unassembled WGS sequence"/>
</dbReference>
<dbReference type="GO" id="GO:0003887">
    <property type="term" value="F:DNA-directed DNA polymerase activity"/>
    <property type="evidence" value="ECO:0007669"/>
    <property type="project" value="TreeGrafter"/>
</dbReference>
<gene>
    <name evidence="2" type="ORF">H6P81_005811</name>
</gene>
<name>A0AAV7EZ31_ARIFI</name>
<reference evidence="2 3" key="1">
    <citation type="submission" date="2021-07" db="EMBL/GenBank/DDBJ databases">
        <title>The Aristolochia fimbriata genome: insights into angiosperm evolution, floral development and chemical biosynthesis.</title>
        <authorList>
            <person name="Jiao Y."/>
        </authorList>
    </citation>
    <scope>NUCLEOTIDE SEQUENCE [LARGE SCALE GENOMIC DNA]</scope>
    <source>
        <strain evidence="2">IBCAS-2021</strain>
        <tissue evidence="2">Leaf</tissue>
    </source>
</reference>
<dbReference type="GO" id="GO:0006261">
    <property type="term" value="P:DNA-templated DNA replication"/>
    <property type="evidence" value="ECO:0007669"/>
    <property type="project" value="TreeGrafter"/>
</dbReference>
<evidence type="ECO:0008006" key="4">
    <source>
        <dbReference type="Google" id="ProtNLM"/>
    </source>
</evidence>
<dbReference type="GO" id="GO:0000731">
    <property type="term" value="P:DNA synthesis involved in DNA repair"/>
    <property type="evidence" value="ECO:0007669"/>
    <property type="project" value="InterPro"/>
</dbReference>
<dbReference type="Pfam" id="PF04081">
    <property type="entry name" value="DNA_pol_delta_4"/>
    <property type="match status" value="1"/>
</dbReference>
<protein>
    <recommendedName>
        <fullName evidence="4">DNA polymerase delta subunit 4</fullName>
    </recommendedName>
</protein>
<evidence type="ECO:0000256" key="1">
    <source>
        <dbReference type="SAM" id="MobiDB-lite"/>
    </source>
</evidence>